<feature type="transmembrane region" description="Helical" evidence="1">
    <location>
        <begin position="434"/>
        <end position="459"/>
    </location>
</feature>
<dbReference type="Proteomes" id="UP000230750">
    <property type="component" value="Unassembled WGS sequence"/>
</dbReference>
<feature type="transmembrane region" description="Helical" evidence="1">
    <location>
        <begin position="7"/>
        <end position="26"/>
    </location>
</feature>
<keyword evidence="3" id="KW-1185">Reference proteome</keyword>
<dbReference type="EMBL" id="MRZV01000005">
    <property type="protein sequence ID" value="PIK62799.1"/>
    <property type="molecule type" value="Genomic_DNA"/>
</dbReference>
<reference evidence="2 3" key="1">
    <citation type="journal article" date="2017" name="PLoS Biol.">
        <title>The sea cucumber genome provides insights into morphological evolution and visceral regeneration.</title>
        <authorList>
            <person name="Zhang X."/>
            <person name="Sun L."/>
            <person name="Yuan J."/>
            <person name="Sun Y."/>
            <person name="Gao Y."/>
            <person name="Zhang L."/>
            <person name="Li S."/>
            <person name="Dai H."/>
            <person name="Hamel J.F."/>
            <person name="Liu C."/>
            <person name="Yu Y."/>
            <person name="Liu S."/>
            <person name="Lin W."/>
            <person name="Guo K."/>
            <person name="Jin S."/>
            <person name="Xu P."/>
            <person name="Storey K.B."/>
            <person name="Huan P."/>
            <person name="Zhang T."/>
            <person name="Zhou Y."/>
            <person name="Zhang J."/>
            <person name="Lin C."/>
            <person name="Li X."/>
            <person name="Xing L."/>
            <person name="Huo D."/>
            <person name="Sun M."/>
            <person name="Wang L."/>
            <person name="Mercier A."/>
            <person name="Li F."/>
            <person name="Yang H."/>
            <person name="Xiang J."/>
        </authorList>
    </citation>
    <scope>NUCLEOTIDE SEQUENCE [LARGE SCALE GENOMIC DNA]</scope>
    <source>
        <strain evidence="2">Shaxun</strain>
        <tissue evidence="2">Muscle</tissue>
    </source>
</reference>
<name>A0A2G8LRC1_STIJA</name>
<evidence type="ECO:0000313" key="2">
    <source>
        <dbReference type="EMBL" id="PIK62799.1"/>
    </source>
</evidence>
<accession>A0A2G8LRC1</accession>
<protein>
    <submittedName>
        <fullName evidence="2">Uncharacterized protein</fullName>
    </submittedName>
</protein>
<organism evidence="2 3">
    <name type="scientific">Stichopus japonicus</name>
    <name type="common">Sea cucumber</name>
    <dbReference type="NCBI Taxonomy" id="307972"/>
    <lineage>
        <taxon>Eukaryota</taxon>
        <taxon>Metazoa</taxon>
        <taxon>Echinodermata</taxon>
        <taxon>Eleutherozoa</taxon>
        <taxon>Echinozoa</taxon>
        <taxon>Holothuroidea</taxon>
        <taxon>Aspidochirotacea</taxon>
        <taxon>Aspidochirotida</taxon>
        <taxon>Stichopodidae</taxon>
        <taxon>Apostichopus</taxon>
    </lineage>
</organism>
<gene>
    <name evidence="2" type="ORF">BSL78_00250</name>
</gene>
<dbReference type="AlphaFoldDB" id="A0A2G8LRC1"/>
<evidence type="ECO:0000313" key="3">
    <source>
        <dbReference type="Proteomes" id="UP000230750"/>
    </source>
</evidence>
<keyword evidence="1" id="KW-0812">Transmembrane</keyword>
<feature type="non-terminal residue" evidence="2">
    <location>
        <position position="1"/>
    </location>
</feature>
<sequence>CTMEIRTIFGIPGIFLVLLTLLLMPWRTSSSDICKSAEDMDATIEDPCSKGRLQMTNGTNLPCTFEKCMGLFKPPACNDVNVLSLPKHYNTLITFTATQCMTEGSPVHLGLNFSWTINNTADEVTGLKVVISYVDYPAPFDYILEVDLTTQHIVRNKIETSSTICVPFDGIQNGKSFSISAQVLPKSSNSYLKLPPLKVEVVCNQILVQHTSFCLAVPKTRPVAKAYCNKTVSVTFTPEAPPGIGDRTEYNVSIGLFKGETPAYLQTLTLPATAGNPYSPSTYFANVSAGTYNAKFAFLDDDGLPCGDIYYNSSEKIIIQDPLTVLLQLEGFCDRTISVNLTTDEVQYQQSVYDTGQVCLYEGSNITDCDIPIASTFSKEGFYIKNFTQRKPGNYHAKFVYLDSQQLQCNDDAVYQSDEYAWKDTDCPKNQSKMIFGASIGVVTLLVVLAVGSAVLCLVHMNNQHQQQQSQLIASKEEESLSGMVIIPKDSSTDRRSNGHYCNGMTKPFTGAHQTQKEDSNDYPDSGLPLSIPIEFNDGKSRIIDV</sequence>
<proteinExistence type="predicted"/>
<keyword evidence="1" id="KW-0472">Membrane</keyword>
<keyword evidence="1" id="KW-1133">Transmembrane helix</keyword>
<evidence type="ECO:0000256" key="1">
    <source>
        <dbReference type="SAM" id="Phobius"/>
    </source>
</evidence>
<comment type="caution">
    <text evidence="2">The sequence shown here is derived from an EMBL/GenBank/DDBJ whole genome shotgun (WGS) entry which is preliminary data.</text>
</comment>